<name>A0A2N5W4R3_9BASI</name>
<reference evidence="4 5" key="1">
    <citation type="submission" date="2017-11" db="EMBL/GenBank/DDBJ databases">
        <title>De novo assembly and phasing of dikaryotic genomes from two isolates of Puccinia coronata f. sp. avenae, the causal agent of oat crown rust.</title>
        <authorList>
            <person name="Miller M.E."/>
            <person name="Zhang Y."/>
            <person name="Omidvar V."/>
            <person name="Sperschneider J."/>
            <person name="Schwessinger B."/>
            <person name="Raley C."/>
            <person name="Palmer J.M."/>
            <person name="Garnica D."/>
            <person name="Upadhyaya N."/>
            <person name="Rathjen J."/>
            <person name="Taylor J.M."/>
            <person name="Park R.F."/>
            <person name="Dodds P.N."/>
            <person name="Hirsch C.D."/>
            <person name="Kianian S.F."/>
            <person name="Figueroa M."/>
        </authorList>
    </citation>
    <scope>NUCLEOTIDE SEQUENCE [LARGE SCALE GENOMIC DNA]</scope>
    <source>
        <strain evidence="3">12NC29</strain>
        <strain evidence="2">12SD80</strain>
    </source>
</reference>
<feature type="compositionally biased region" description="Basic and acidic residues" evidence="1">
    <location>
        <begin position="55"/>
        <end position="68"/>
    </location>
</feature>
<feature type="compositionally biased region" description="Low complexity" evidence="1">
    <location>
        <begin position="303"/>
        <end position="313"/>
    </location>
</feature>
<feature type="compositionally biased region" description="Acidic residues" evidence="1">
    <location>
        <begin position="278"/>
        <end position="301"/>
    </location>
</feature>
<sequence length="328" mass="35897">MPTLISDQRGHYAFHPYQSMSQTSRGSSISYRVHRFCPITQALVSSRIKTSSRLEAPHQRRSVEKEPRNIASLDHGASATISNFTQAIRNEPLAASVVASSGPSLPNLWNTSQYPNPHSFTVSLPPATCVGHSARLHSPLPVCPHAAGPTQHSTVARGAYSSPASATSRSLASSSSSSSSKNVPALRDIVSYLKAWRPPVEYYARRRYQHPSLSYPSRRPSLPSLLEERVTNDGHMDVVCPQSAMSTSLRAYQKRVFPAHLSYTQPVSRHLSSQGWSDESEEDLASDGSDDDEESDDEDEAVTPTTSPASSTTYFLQPLVLTKLPDYS</sequence>
<evidence type="ECO:0000313" key="5">
    <source>
        <dbReference type="Proteomes" id="UP000235392"/>
    </source>
</evidence>
<dbReference type="AlphaFoldDB" id="A0A2N5W4R3"/>
<proteinExistence type="predicted"/>
<evidence type="ECO:0000313" key="4">
    <source>
        <dbReference type="Proteomes" id="UP000235388"/>
    </source>
</evidence>
<dbReference type="Proteomes" id="UP000235392">
    <property type="component" value="Unassembled WGS sequence"/>
</dbReference>
<keyword evidence="4" id="KW-1185">Reference proteome</keyword>
<dbReference type="OrthoDB" id="2502987at2759"/>
<gene>
    <name evidence="3" type="ORF">PCANC_03138</name>
    <name evidence="2" type="ORF">PCASD_17398</name>
</gene>
<organism evidence="3 4">
    <name type="scientific">Puccinia coronata f. sp. avenae</name>
    <dbReference type="NCBI Taxonomy" id="200324"/>
    <lineage>
        <taxon>Eukaryota</taxon>
        <taxon>Fungi</taxon>
        <taxon>Dikarya</taxon>
        <taxon>Basidiomycota</taxon>
        <taxon>Pucciniomycotina</taxon>
        <taxon>Pucciniomycetes</taxon>
        <taxon>Pucciniales</taxon>
        <taxon>Pucciniaceae</taxon>
        <taxon>Puccinia</taxon>
    </lineage>
</organism>
<feature type="region of interest" description="Disordered" evidence="1">
    <location>
        <begin position="268"/>
        <end position="315"/>
    </location>
</feature>
<dbReference type="Proteomes" id="UP000235388">
    <property type="component" value="Unassembled WGS sequence"/>
</dbReference>
<dbReference type="EMBL" id="PGCI01000260">
    <property type="protein sequence ID" value="PLW31778.1"/>
    <property type="molecule type" value="Genomic_DNA"/>
</dbReference>
<dbReference type="EMBL" id="PGCJ01000013">
    <property type="protein sequence ID" value="PLW57219.1"/>
    <property type="molecule type" value="Genomic_DNA"/>
</dbReference>
<feature type="region of interest" description="Disordered" evidence="1">
    <location>
        <begin position="49"/>
        <end position="68"/>
    </location>
</feature>
<evidence type="ECO:0000256" key="1">
    <source>
        <dbReference type="SAM" id="MobiDB-lite"/>
    </source>
</evidence>
<feature type="compositionally biased region" description="Low complexity" evidence="1">
    <location>
        <begin position="159"/>
        <end position="180"/>
    </location>
</feature>
<accession>A0A2N5W4R3</accession>
<evidence type="ECO:0000313" key="2">
    <source>
        <dbReference type="EMBL" id="PLW31778.1"/>
    </source>
</evidence>
<evidence type="ECO:0000313" key="3">
    <source>
        <dbReference type="EMBL" id="PLW57219.1"/>
    </source>
</evidence>
<feature type="region of interest" description="Disordered" evidence="1">
    <location>
        <begin position="149"/>
        <end position="182"/>
    </location>
</feature>
<comment type="caution">
    <text evidence="3">The sequence shown here is derived from an EMBL/GenBank/DDBJ whole genome shotgun (WGS) entry which is preliminary data.</text>
</comment>
<protein>
    <submittedName>
        <fullName evidence="3">Uncharacterized protein</fullName>
    </submittedName>
</protein>